<dbReference type="InterPro" id="IPR036236">
    <property type="entry name" value="Znf_C2H2_sf"/>
</dbReference>
<keyword evidence="4" id="KW-0747">Spliceosome</keyword>
<dbReference type="STRING" id="1358809.S7XW11"/>
<evidence type="ECO:0000256" key="6">
    <source>
        <dbReference type="ARBA" id="ARBA00022833"/>
    </source>
</evidence>
<keyword evidence="5" id="KW-0863">Zinc-finger</keyword>
<comment type="caution">
    <text evidence="10">The sequence shown here is derived from an EMBL/GenBank/DDBJ whole genome shotgun (WGS) entry which is preliminary data.</text>
</comment>
<dbReference type="FunCoup" id="S7XW11">
    <property type="interactions" value="38"/>
</dbReference>
<keyword evidence="11" id="KW-1185">Reference proteome</keyword>
<evidence type="ECO:0000256" key="8">
    <source>
        <dbReference type="ARBA" id="ARBA00023242"/>
    </source>
</evidence>
<dbReference type="GO" id="GO:0008270">
    <property type="term" value="F:zinc ion binding"/>
    <property type="evidence" value="ECO:0007669"/>
    <property type="project" value="UniProtKB-KW"/>
</dbReference>
<evidence type="ECO:0000256" key="1">
    <source>
        <dbReference type="ARBA" id="ARBA00008995"/>
    </source>
</evidence>
<accession>S7XW11</accession>
<comment type="similarity">
    <text evidence="1">Belongs to the SF3A2 family.</text>
</comment>
<dbReference type="Pfam" id="PF12874">
    <property type="entry name" value="zf-met"/>
    <property type="match status" value="1"/>
</dbReference>
<dbReference type="AlphaFoldDB" id="S7XW11"/>
<dbReference type="EMBL" id="ATCN01000022">
    <property type="protein sequence ID" value="EPR80068.1"/>
    <property type="molecule type" value="Genomic_DNA"/>
</dbReference>
<dbReference type="InterPro" id="IPR031781">
    <property type="entry name" value="SF3A2_dom"/>
</dbReference>
<evidence type="ECO:0000256" key="7">
    <source>
        <dbReference type="ARBA" id="ARBA00023187"/>
    </source>
</evidence>
<dbReference type="GO" id="GO:0003676">
    <property type="term" value="F:nucleic acid binding"/>
    <property type="evidence" value="ECO:0007669"/>
    <property type="project" value="InterPro"/>
</dbReference>
<dbReference type="InParanoid" id="S7XW11"/>
<keyword evidence="2" id="KW-0507">mRNA processing</keyword>
<reference evidence="11" key="1">
    <citation type="journal article" date="2013" name="PLoS Genet.">
        <title>The genome of Spraguea lophii and the basis of host-microsporidian interactions.</title>
        <authorList>
            <person name="Campbell S.E."/>
            <person name="Williams T.A."/>
            <person name="Yousuf A."/>
            <person name="Soanes D.M."/>
            <person name="Paszkiewicz K.H."/>
            <person name="Williams B.A.P."/>
        </authorList>
    </citation>
    <scope>NUCLEOTIDE SEQUENCE [LARGE SCALE GENOMIC DNA]</scope>
    <source>
        <strain evidence="11">42_110</strain>
    </source>
</reference>
<dbReference type="HOGENOM" id="CLU_1526231_0_0_1"/>
<dbReference type="GO" id="GO:0000245">
    <property type="term" value="P:spliceosomal complex assembly"/>
    <property type="evidence" value="ECO:0007669"/>
    <property type="project" value="TreeGrafter"/>
</dbReference>
<dbReference type="GO" id="GO:0071013">
    <property type="term" value="C:catalytic step 2 spliceosome"/>
    <property type="evidence" value="ECO:0007669"/>
    <property type="project" value="TreeGrafter"/>
</dbReference>
<dbReference type="InterPro" id="IPR013087">
    <property type="entry name" value="Znf_C2H2_type"/>
</dbReference>
<evidence type="ECO:0000256" key="2">
    <source>
        <dbReference type="ARBA" id="ARBA00022664"/>
    </source>
</evidence>
<feature type="domain" description="U1-type" evidence="9">
    <location>
        <begin position="46"/>
        <end position="80"/>
    </location>
</feature>
<dbReference type="Gene3D" id="2.60.40.2690">
    <property type="match status" value="1"/>
</dbReference>
<evidence type="ECO:0000256" key="5">
    <source>
        <dbReference type="ARBA" id="ARBA00022771"/>
    </source>
</evidence>
<sequence>MNENFSKGRSTFNKLEEKLARRKHIRALLDEVHTLSEDPYLYRNGIGKIECKLCSSVHNTEYAYITHRQGKKHQNNCRKKYKIKTKEKDINIPEYQVYRIENGWNIKIKYPDSDKEPVVKFISALEQNMEIVDENYKYIVVNMSGYKNVGLKIENREIEEFIEYYDEYSKILTLQIILK</sequence>
<dbReference type="Pfam" id="PF16835">
    <property type="entry name" value="SF3A2"/>
    <property type="match status" value="1"/>
</dbReference>
<evidence type="ECO:0000313" key="10">
    <source>
        <dbReference type="EMBL" id="EPR80068.1"/>
    </source>
</evidence>
<dbReference type="InterPro" id="IPR003604">
    <property type="entry name" value="Matrin/U1-like-C_Znf_C2H2"/>
</dbReference>
<dbReference type="OMA" id="HTNESSY"/>
<evidence type="ECO:0000259" key="9">
    <source>
        <dbReference type="SMART" id="SM00451"/>
    </source>
</evidence>
<name>S7XW11_SPRLO</name>
<dbReference type="OrthoDB" id="10250970at2759"/>
<dbReference type="GO" id="GO:0005686">
    <property type="term" value="C:U2 snRNP"/>
    <property type="evidence" value="ECO:0007669"/>
    <property type="project" value="TreeGrafter"/>
</dbReference>
<keyword evidence="6" id="KW-0862">Zinc</keyword>
<evidence type="ECO:0000313" key="11">
    <source>
        <dbReference type="Proteomes" id="UP000014978"/>
    </source>
</evidence>
<dbReference type="VEuPathDB" id="MicrosporidiaDB:SLOPH_2377"/>
<gene>
    <name evidence="10" type="ORF">SLOPH_2377</name>
</gene>
<dbReference type="SMART" id="SM00451">
    <property type="entry name" value="ZnF_U1"/>
    <property type="match status" value="1"/>
</dbReference>
<evidence type="ECO:0000256" key="3">
    <source>
        <dbReference type="ARBA" id="ARBA00022723"/>
    </source>
</evidence>
<keyword evidence="8" id="KW-0539">Nucleus</keyword>
<dbReference type="GO" id="GO:0071004">
    <property type="term" value="C:U2-type prespliceosome"/>
    <property type="evidence" value="ECO:0007669"/>
    <property type="project" value="TreeGrafter"/>
</dbReference>
<evidence type="ECO:0000256" key="4">
    <source>
        <dbReference type="ARBA" id="ARBA00022728"/>
    </source>
</evidence>
<dbReference type="SUPFAM" id="SSF57667">
    <property type="entry name" value="beta-beta-alpha zinc fingers"/>
    <property type="match status" value="1"/>
</dbReference>
<keyword evidence="3" id="KW-0479">Metal-binding</keyword>
<dbReference type="PANTHER" id="PTHR23205:SF0">
    <property type="entry name" value="SPLICING FACTOR 3A SUBUNIT 2"/>
    <property type="match status" value="1"/>
</dbReference>
<proteinExistence type="inferred from homology"/>
<dbReference type="Proteomes" id="UP000014978">
    <property type="component" value="Unassembled WGS sequence"/>
</dbReference>
<protein>
    <submittedName>
        <fullName evidence="10">Splicing factor 3a subunit 2</fullName>
    </submittedName>
</protein>
<dbReference type="PANTHER" id="PTHR23205">
    <property type="entry name" value="SPLICING FACTOR 3A SUBUNIT 2"/>
    <property type="match status" value="1"/>
</dbReference>
<organism evidence="10 11">
    <name type="scientific">Spraguea lophii (strain 42_110)</name>
    <name type="common">Microsporidian parasite</name>
    <dbReference type="NCBI Taxonomy" id="1358809"/>
    <lineage>
        <taxon>Eukaryota</taxon>
        <taxon>Fungi</taxon>
        <taxon>Fungi incertae sedis</taxon>
        <taxon>Microsporidia</taxon>
        <taxon>Spragueidae</taxon>
        <taxon>Spraguea</taxon>
    </lineage>
</organism>
<keyword evidence="7" id="KW-0508">mRNA splicing</keyword>
<dbReference type="InterPro" id="IPR052092">
    <property type="entry name" value="SF3A2"/>
</dbReference>